<feature type="region of interest" description="Disordered" evidence="1">
    <location>
        <begin position="150"/>
        <end position="195"/>
    </location>
</feature>
<feature type="compositionally biased region" description="Basic and acidic residues" evidence="1">
    <location>
        <begin position="179"/>
        <end position="188"/>
    </location>
</feature>
<evidence type="ECO:0000313" key="2">
    <source>
        <dbReference type="EMBL" id="KAL3320087.1"/>
    </source>
</evidence>
<dbReference type="AlphaFoldDB" id="A0ABD2QKN8"/>
<evidence type="ECO:0000313" key="3">
    <source>
        <dbReference type="Proteomes" id="UP001626550"/>
    </source>
</evidence>
<proteinExistence type="predicted"/>
<comment type="caution">
    <text evidence="2">The sequence shown here is derived from an EMBL/GenBank/DDBJ whole genome shotgun (WGS) entry which is preliminary data.</text>
</comment>
<sequence length="224" mass="26167">MSTLTAEELAEFEEQIKLQEQAKVVEKVKKETKTRVDEDGTVMEWDDNKKAWFPKIDDDFIANYNMNFGVSDQSNVIQQWQAFLEETQKLKAEKGEDDPVVKKRIESYETALQQYFSSDSYRQWYAQYQASQQDPVPAPKKKAAKRTILDDEDPEEALLRAEHEQKEGLPLPEQPQAQKEQEKKEIVQKKKQAGPAWYDVSTHLSSIRLIKIEFAKFFDNFLLV</sequence>
<evidence type="ECO:0000256" key="1">
    <source>
        <dbReference type="SAM" id="MobiDB-lite"/>
    </source>
</evidence>
<protein>
    <submittedName>
        <fullName evidence="2">HIV Tat-specific factor 1</fullName>
    </submittedName>
</protein>
<keyword evidence="3" id="KW-1185">Reference proteome</keyword>
<reference evidence="2 3" key="1">
    <citation type="submission" date="2024-11" db="EMBL/GenBank/DDBJ databases">
        <title>Adaptive evolution of stress response genes in parasites aligns with host niche diversity.</title>
        <authorList>
            <person name="Hahn C."/>
            <person name="Resl P."/>
        </authorList>
    </citation>
    <scope>NUCLEOTIDE SEQUENCE [LARGE SCALE GENOMIC DNA]</scope>
    <source>
        <strain evidence="2">EGGRZ-B1_66</strain>
        <tissue evidence="2">Body</tissue>
    </source>
</reference>
<dbReference type="Proteomes" id="UP001626550">
    <property type="component" value="Unassembled WGS sequence"/>
</dbReference>
<accession>A0ABD2QKN8</accession>
<feature type="compositionally biased region" description="Basic and acidic residues" evidence="1">
    <location>
        <begin position="157"/>
        <end position="167"/>
    </location>
</feature>
<organism evidence="2 3">
    <name type="scientific">Cichlidogyrus casuarinus</name>
    <dbReference type="NCBI Taxonomy" id="1844966"/>
    <lineage>
        <taxon>Eukaryota</taxon>
        <taxon>Metazoa</taxon>
        <taxon>Spiralia</taxon>
        <taxon>Lophotrochozoa</taxon>
        <taxon>Platyhelminthes</taxon>
        <taxon>Monogenea</taxon>
        <taxon>Monopisthocotylea</taxon>
        <taxon>Dactylogyridea</taxon>
        <taxon>Ancyrocephalidae</taxon>
        <taxon>Cichlidogyrus</taxon>
    </lineage>
</organism>
<name>A0ABD2QKN8_9PLAT</name>
<dbReference type="EMBL" id="JBJKFK010000077">
    <property type="protein sequence ID" value="KAL3320087.1"/>
    <property type="molecule type" value="Genomic_DNA"/>
</dbReference>
<gene>
    <name evidence="2" type="primary">HTATSF1_1</name>
    <name evidence="2" type="ORF">Ciccas_001224</name>
</gene>